<dbReference type="Pfam" id="PF00620">
    <property type="entry name" value="RhoGAP"/>
    <property type="match status" value="1"/>
</dbReference>
<dbReference type="InterPro" id="IPR041489">
    <property type="entry name" value="PDZ_6"/>
</dbReference>
<accession>A0A183AFB5</accession>
<evidence type="ECO:0000259" key="3">
    <source>
        <dbReference type="PROSITE" id="PS50238"/>
    </source>
</evidence>
<feature type="region of interest" description="Disordered" evidence="1">
    <location>
        <begin position="1224"/>
        <end position="1274"/>
    </location>
</feature>
<dbReference type="PROSITE" id="PS50238">
    <property type="entry name" value="RHOGAP"/>
    <property type="match status" value="1"/>
</dbReference>
<reference evidence="4" key="1">
    <citation type="submission" date="2016-06" db="UniProtKB">
        <authorList>
            <consortium name="WormBaseParasite"/>
        </authorList>
    </citation>
    <scope>IDENTIFICATION</scope>
</reference>
<feature type="compositionally biased region" description="Basic and acidic residues" evidence="1">
    <location>
        <begin position="853"/>
        <end position="867"/>
    </location>
</feature>
<proteinExistence type="predicted"/>
<dbReference type="CDD" id="cd00136">
    <property type="entry name" value="PDZ_canonical"/>
    <property type="match status" value="1"/>
</dbReference>
<dbReference type="InterPro" id="IPR000198">
    <property type="entry name" value="RhoGAP_dom"/>
</dbReference>
<dbReference type="WBParaSite" id="ECPE_0000566301-mRNA-1">
    <property type="protein sequence ID" value="ECPE_0000566301-mRNA-1"/>
    <property type="gene ID" value="ECPE_0000566301"/>
</dbReference>
<dbReference type="Gene3D" id="1.10.555.10">
    <property type="entry name" value="Rho GTPase activation protein"/>
    <property type="match status" value="1"/>
</dbReference>
<feature type="region of interest" description="Disordered" evidence="1">
    <location>
        <begin position="367"/>
        <end position="437"/>
    </location>
</feature>
<name>A0A183AFB5_9TREM</name>
<feature type="compositionally biased region" description="Polar residues" evidence="1">
    <location>
        <begin position="474"/>
        <end position="487"/>
    </location>
</feature>
<dbReference type="PROSITE" id="PS50106">
    <property type="entry name" value="PDZ"/>
    <property type="match status" value="1"/>
</dbReference>
<organism evidence="4">
    <name type="scientific">Echinostoma caproni</name>
    <dbReference type="NCBI Taxonomy" id="27848"/>
    <lineage>
        <taxon>Eukaryota</taxon>
        <taxon>Metazoa</taxon>
        <taxon>Spiralia</taxon>
        <taxon>Lophotrochozoa</taxon>
        <taxon>Platyhelminthes</taxon>
        <taxon>Trematoda</taxon>
        <taxon>Digenea</taxon>
        <taxon>Plagiorchiida</taxon>
        <taxon>Echinostomata</taxon>
        <taxon>Echinostomatoidea</taxon>
        <taxon>Echinostomatidae</taxon>
        <taxon>Echinostoma</taxon>
    </lineage>
</organism>
<feature type="region of interest" description="Disordered" evidence="1">
    <location>
        <begin position="259"/>
        <end position="284"/>
    </location>
</feature>
<feature type="compositionally biased region" description="Polar residues" evidence="1">
    <location>
        <begin position="367"/>
        <end position="382"/>
    </location>
</feature>
<feature type="region of interest" description="Disordered" evidence="1">
    <location>
        <begin position="68"/>
        <end position="101"/>
    </location>
</feature>
<dbReference type="SMART" id="SM00324">
    <property type="entry name" value="RhoGAP"/>
    <property type="match status" value="1"/>
</dbReference>
<dbReference type="InterPro" id="IPR001478">
    <property type="entry name" value="PDZ"/>
</dbReference>
<feature type="compositionally biased region" description="Basic and acidic residues" evidence="1">
    <location>
        <begin position="78"/>
        <end position="88"/>
    </location>
</feature>
<dbReference type="SUPFAM" id="SSF48350">
    <property type="entry name" value="GTPase activation domain, GAP"/>
    <property type="match status" value="1"/>
</dbReference>
<dbReference type="InterPro" id="IPR036034">
    <property type="entry name" value="PDZ_sf"/>
</dbReference>
<sequence length="1289" mass="140846">LVYRFSPLGERFPSTATIVRVEPGGAADLSGIRVGDRVRAINGRPVQSMSFLEASNAVRVSSLPAGLSYHKPPSSSADHSDPRPHRAGYEGIPTTSLSDHDVNTSVPRIIVAEATNFNVGDATTSNAVTDGPISISRLSPTSTDLISSLPCTKMNPTRLSISISDRSSSVDCPSTRTTFATSTVASTTTNNTMRRTSARPVPLARRTRTPLAAFNQSLEPHHTGSNQLATIELVASTPSNVRSTSKECTSPVSPSIIFDGPKLVEDKSPQSEIGTSGDSMHVVEPDHPKDASLLGTVRIRHLDANVTKKAHRRQTFTRACLDGNEGDSGMPPVRFVRKRAYASARQAGRFDQFAAFSLSPEDAWPYQSPTLPASGNAESSTSPCQLLPANPQPLPPSNVHVVEPKITHLPRRRSSKGQSNRPSTSIRRSRTSGEYRKIEDPVPLTVAISRVEETKVTDMARRSPEHVNLDVKSETVSSPDSVTQVSESTEKPSEAPIMNVSRTQDPEEPAVTKPSRPTTRLWASFDSDPDDSPFDWWSRAGETYQQLDLEYQRLMKRHSRIQQRRRPMISEPGNNVSRSSNKENKTNKSFSWKPYYMCISGSEVRFIKASTFSSGNRKSKSAKQLSDMVAASRNPSLLDLTDDSRTWDGSLNSTRSGYSISDAQAGPVSVTSSSCVILPLPGLIWAREGVPQDLPHWRPLAPTTVAQHTRKPSPIPDIMDPFFSGLSEPGEHMTVSMLSGSAKTTNSTEESALRATMQCYRFAHVDAGVELLFVFPDKNTAMACLKMCEMNGGREASSLDSRMSSGKSIAMICPSYSEWINRKPYDLLFLGRPQSRLGSSLSESVRTTTSGYADRRESTGHSIRPEISRPVATLVPVQPLPSSNTQCKLTDRRQRRLDKQSVFSEDSVTCTLSNPVSTAALPLEDHPLLPMLSTSSTAEPADLSDFESPGAIFGAALEKQIPSPDHVCVPVILHALVLGLETHGLQLAGLYRKPGRHRTIAQFVCVANLVPENVDLLLKLDAWREPNALCGLVKQFLRRLPVGLFISATWEPLASLVDGHSSNNPSQTAYLLLSIRVKLRKLACEALGIPSGHIISSSVNSPERPSETEPTAGSPGTATWRWATLCFLVDHIREVVAYRHMNEVSYQCIAICFGPVFFGDSTNLARLNGVLENLFRHWPWLIQGLPLVTQDTLGSTSTHLEKPSPDYTLAEAIDYLTHCESTSRAHVPSPEHSPSMGPQKSPDSNEATTSSPTTTPPFRSNEDPDASAERHDRKPPNFFNWVVLLTSLT</sequence>
<dbReference type="InterPro" id="IPR008936">
    <property type="entry name" value="Rho_GTPase_activation_prot"/>
</dbReference>
<feature type="domain" description="Rho-GAP" evidence="3">
    <location>
        <begin position="955"/>
        <end position="1182"/>
    </location>
</feature>
<protein>
    <submittedName>
        <fullName evidence="4">PDZ domain-containing protein</fullName>
    </submittedName>
</protein>
<feature type="compositionally biased region" description="Polar residues" evidence="1">
    <location>
        <begin position="1236"/>
        <end position="1247"/>
    </location>
</feature>
<dbReference type="SMART" id="SM00228">
    <property type="entry name" value="PDZ"/>
    <property type="match status" value="1"/>
</dbReference>
<evidence type="ECO:0000313" key="4">
    <source>
        <dbReference type="WBParaSite" id="ECPE_0000566301-mRNA-1"/>
    </source>
</evidence>
<feature type="domain" description="PDZ" evidence="2">
    <location>
        <begin position="1"/>
        <end position="73"/>
    </location>
</feature>
<feature type="compositionally biased region" description="Polar residues" evidence="1">
    <location>
        <begin position="840"/>
        <end position="851"/>
    </location>
</feature>
<dbReference type="Pfam" id="PF17820">
    <property type="entry name" value="PDZ_6"/>
    <property type="match status" value="1"/>
</dbReference>
<dbReference type="Gene3D" id="2.30.42.10">
    <property type="match status" value="1"/>
</dbReference>
<feature type="region of interest" description="Disordered" evidence="1">
    <location>
        <begin position="840"/>
        <end position="867"/>
    </location>
</feature>
<evidence type="ECO:0000259" key="2">
    <source>
        <dbReference type="PROSITE" id="PS50106"/>
    </source>
</evidence>
<dbReference type="GO" id="GO:0007165">
    <property type="term" value="P:signal transduction"/>
    <property type="evidence" value="ECO:0007669"/>
    <property type="project" value="InterPro"/>
</dbReference>
<dbReference type="SUPFAM" id="SSF50156">
    <property type="entry name" value="PDZ domain-like"/>
    <property type="match status" value="1"/>
</dbReference>
<dbReference type="CDD" id="cd00159">
    <property type="entry name" value="RhoGAP"/>
    <property type="match status" value="1"/>
</dbReference>
<feature type="region of interest" description="Disordered" evidence="1">
    <location>
        <begin position="472"/>
        <end position="520"/>
    </location>
</feature>
<feature type="compositionally biased region" description="Low complexity" evidence="1">
    <location>
        <begin position="1248"/>
        <end position="1257"/>
    </location>
</feature>
<evidence type="ECO:0000256" key="1">
    <source>
        <dbReference type="SAM" id="MobiDB-lite"/>
    </source>
</evidence>